<dbReference type="Gene3D" id="3.40.190.10">
    <property type="entry name" value="Periplasmic binding protein-like II"/>
    <property type="match status" value="1"/>
</dbReference>
<dbReference type="PANTHER" id="PTHR43649">
    <property type="entry name" value="ARABINOSE-BINDING PROTEIN-RELATED"/>
    <property type="match status" value="1"/>
</dbReference>
<dbReference type="EMBL" id="BSNS01000022">
    <property type="protein sequence ID" value="GLQ57012.1"/>
    <property type="molecule type" value="Genomic_DNA"/>
</dbReference>
<gene>
    <name evidence="6" type="ORF">GCM10010862_42710</name>
</gene>
<keyword evidence="5" id="KW-0574">Periplasm</keyword>
<sequence>MYKGKLTRRDVLRGSAATGAGLLFGAHGLPVLGQDAAPELDLPQGAAGKLTVIHRTEYFEAAQAAFRDTVTKFAAANNAELDISTTNPESFGDFLGKMSAAVRAGNPPDFAYTSNVSIPQMHLLDLLEDVTDVVEEAVAKYGNIMPGLNAARTGQFDGVWKAVPFIGTTTGFFFRGDKLREAGIDPANLKTFDDRREAALAISGPDFYGWGLTPNQSGDGFGYLTLLIQAFGGHFTDETGQIVQFDTPETVAAVEWLRETYDRNGKYAAMLPPGVESWTDTSNNEAFLAGQIGYTHNAFSVYAQAKRDDNPVYPDIVLLNAPTANNGDSRDGGNVGGWLTIFKGSKNVDLAKQLALDLLDPVNFTPMSELGGVLFTPAYADLWTDQLLASDPNLATIKEQVSVEDPFLGQSWPADPNAGVDAIRAQGVVEQMVANVIAGRMQPADAVRDAHQKMVDIFEEGGIMQP</sequence>
<dbReference type="RefSeq" id="WP_284342390.1">
    <property type="nucleotide sequence ID" value="NZ_BSNS01000022.1"/>
</dbReference>
<evidence type="ECO:0000256" key="2">
    <source>
        <dbReference type="ARBA" id="ARBA00008520"/>
    </source>
</evidence>
<evidence type="ECO:0000256" key="4">
    <source>
        <dbReference type="ARBA" id="ARBA00022729"/>
    </source>
</evidence>
<keyword evidence="7" id="KW-1185">Reference proteome</keyword>
<keyword evidence="4" id="KW-0732">Signal</keyword>
<reference evidence="7" key="1">
    <citation type="journal article" date="2019" name="Int. J. Syst. Evol. Microbiol.">
        <title>The Global Catalogue of Microorganisms (GCM) 10K type strain sequencing project: providing services to taxonomists for standard genome sequencing and annotation.</title>
        <authorList>
            <consortium name="The Broad Institute Genomics Platform"/>
            <consortium name="The Broad Institute Genome Sequencing Center for Infectious Disease"/>
            <person name="Wu L."/>
            <person name="Ma J."/>
        </authorList>
    </citation>
    <scope>NUCLEOTIDE SEQUENCE [LARGE SCALE GENOMIC DNA]</scope>
    <source>
        <strain evidence="7">NBRC 112416</strain>
    </source>
</reference>
<accession>A0ABQ5WAM4</accession>
<dbReference type="Proteomes" id="UP001156691">
    <property type="component" value="Unassembled WGS sequence"/>
</dbReference>
<evidence type="ECO:0000313" key="7">
    <source>
        <dbReference type="Proteomes" id="UP001156691"/>
    </source>
</evidence>
<dbReference type="InterPro" id="IPR006059">
    <property type="entry name" value="SBP"/>
</dbReference>
<dbReference type="PROSITE" id="PS51318">
    <property type="entry name" value="TAT"/>
    <property type="match status" value="1"/>
</dbReference>
<dbReference type="NCBIfam" id="TIGR01409">
    <property type="entry name" value="TAT_signal_seq"/>
    <property type="match status" value="1"/>
</dbReference>
<dbReference type="InterPro" id="IPR019546">
    <property type="entry name" value="TAT_signal_bac_arc"/>
</dbReference>
<dbReference type="SUPFAM" id="SSF53850">
    <property type="entry name" value="Periplasmic binding protein-like II"/>
    <property type="match status" value="1"/>
</dbReference>
<evidence type="ECO:0000256" key="3">
    <source>
        <dbReference type="ARBA" id="ARBA00022448"/>
    </source>
</evidence>
<comment type="similarity">
    <text evidence="2">Belongs to the bacterial solute-binding protein 1 family.</text>
</comment>
<dbReference type="Pfam" id="PF13416">
    <property type="entry name" value="SBP_bac_8"/>
    <property type="match status" value="1"/>
</dbReference>
<name>A0ABQ5WAM4_9HYPH</name>
<proteinExistence type="inferred from homology"/>
<protein>
    <submittedName>
        <fullName evidence="6">ABC transporter substrate-binding protein</fullName>
    </submittedName>
</protein>
<comment type="subcellular location">
    <subcellularLocation>
        <location evidence="1">Periplasm</location>
    </subcellularLocation>
</comment>
<keyword evidence="3" id="KW-0813">Transport</keyword>
<evidence type="ECO:0000313" key="6">
    <source>
        <dbReference type="EMBL" id="GLQ57012.1"/>
    </source>
</evidence>
<dbReference type="InterPro" id="IPR006311">
    <property type="entry name" value="TAT_signal"/>
</dbReference>
<comment type="caution">
    <text evidence="6">The sequence shown here is derived from an EMBL/GenBank/DDBJ whole genome shotgun (WGS) entry which is preliminary data.</text>
</comment>
<organism evidence="6 7">
    <name type="scientific">Devosia nitrariae</name>
    <dbReference type="NCBI Taxonomy" id="2071872"/>
    <lineage>
        <taxon>Bacteria</taxon>
        <taxon>Pseudomonadati</taxon>
        <taxon>Pseudomonadota</taxon>
        <taxon>Alphaproteobacteria</taxon>
        <taxon>Hyphomicrobiales</taxon>
        <taxon>Devosiaceae</taxon>
        <taxon>Devosia</taxon>
    </lineage>
</organism>
<evidence type="ECO:0000256" key="1">
    <source>
        <dbReference type="ARBA" id="ARBA00004418"/>
    </source>
</evidence>
<evidence type="ECO:0000256" key="5">
    <source>
        <dbReference type="ARBA" id="ARBA00022764"/>
    </source>
</evidence>
<dbReference type="InterPro" id="IPR050490">
    <property type="entry name" value="Bact_solute-bd_prot1"/>
</dbReference>
<dbReference type="PANTHER" id="PTHR43649:SF34">
    <property type="entry name" value="ABC TRANSPORTER PERIPLASMIC-BINDING PROTEIN YCJN-RELATED"/>
    <property type="match status" value="1"/>
</dbReference>